<dbReference type="RefSeq" id="XP_022645596.1">
    <property type="nucleotide sequence ID" value="XM_022789861.1"/>
</dbReference>
<dbReference type="EnsemblMetazoa" id="XM_022789861">
    <property type="protein sequence ID" value="XP_022645596"/>
    <property type="gene ID" value="LOC111243782"/>
</dbReference>
<name>A0A7M7JFF5_VARDE</name>
<keyword evidence="2" id="KW-1133">Transmembrane helix</keyword>
<dbReference type="RefSeq" id="XP_022645597.1">
    <property type="nucleotide sequence ID" value="XM_022789862.1"/>
</dbReference>
<keyword evidence="2" id="KW-0472">Membrane</keyword>
<dbReference type="KEGG" id="vde:111243782"/>
<dbReference type="AlphaFoldDB" id="A0A7M7JFF5"/>
<dbReference type="GeneID" id="111243782"/>
<accession>A0A7M7JFF5</accession>
<feature type="compositionally biased region" description="Basic and acidic residues" evidence="1">
    <location>
        <begin position="7"/>
        <end position="21"/>
    </location>
</feature>
<evidence type="ECO:0000313" key="3">
    <source>
        <dbReference type="EnsemblMetazoa" id="XP_022645596"/>
    </source>
</evidence>
<feature type="region of interest" description="Disordered" evidence="1">
    <location>
        <begin position="1"/>
        <end position="92"/>
    </location>
</feature>
<organism evidence="3 4">
    <name type="scientific">Varroa destructor</name>
    <name type="common">Honeybee mite</name>
    <dbReference type="NCBI Taxonomy" id="109461"/>
    <lineage>
        <taxon>Eukaryota</taxon>
        <taxon>Metazoa</taxon>
        <taxon>Ecdysozoa</taxon>
        <taxon>Arthropoda</taxon>
        <taxon>Chelicerata</taxon>
        <taxon>Arachnida</taxon>
        <taxon>Acari</taxon>
        <taxon>Parasitiformes</taxon>
        <taxon>Mesostigmata</taxon>
        <taxon>Gamasina</taxon>
        <taxon>Dermanyssoidea</taxon>
        <taxon>Varroidae</taxon>
        <taxon>Varroa</taxon>
    </lineage>
</organism>
<sequence length="220" mass="24590">MVSEQPNRTEAKRHQPRDSLQYREATQDSQSQESSLNPRRNSPRQLSNRMKCSLSENSSSDIGGSGTIKNSQPRSQTPGNTPTSEGNQKNRINLDEVINIMSSRAEINSPLQYMDRGTADAGGNVRSTATKKTSVLPLRIYKELPVVPLAEFKHPDFPSEEMLTQPKPIRTMSWYAIAHVGCFMTLTIAVLLVMIFTDISKPDPSTKTFMEPLPPLNWSI</sequence>
<proteinExistence type="predicted"/>
<dbReference type="Proteomes" id="UP000594260">
    <property type="component" value="Unplaced"/>
</dbReference>
<reference evidence="3" key="1">
    <citation type="submission" date="2021-01" db="UniProtKB">
        <authorList>
            <consortium name="EnsemblMetazoa"/>
        </authorList>
    </citation>
    <scope>IDENTIFICATION</scope>
</reference>
<evidence type="ECO:0000313" key="4">
    <source>
        <dbReference type="Proteomes" id="UP000594260"/>
    </source>
</evidence>
<keyword evidence="2" id="KW-0812">Transmembrane</keyword>
<dbReference type="InParanoid" id="A0A7M7JFF5"/>
<dbReference type="EnsemblMetazoa" id="XM_022789862">
    <property type="protein sequence ID" value="XP_022645597"/>
    <property type="gene ID" value="LOC111243782"/>
</dbReference>
<evidence type="ECO:0000256" key="1">
    <source>
        <dbReference type="SAM" id="MobiDB-lite"/>
    </source>
</evidence>
<protein>
    <submittedName>
        <fullName evidence="3">Uncharacterized protein</fullName>
    </submittedName>
</protein>
<feature type="transmembrane region" description="Helical" evidence="2">
    <location>
        <begin position="172"/>
        <end position="197"/>
    </location>
</feature>
<evidence type="ECO:0000256" key="2">
    <source>
        <dbReference type="SAM" id="Phobius"/>
    </source>
</evidence>
<keyword evidence="4" id="KW-1185">Reference proteome</keyword>
<feature type="compositionally biased region" description="Polar residues" evidence="1">
    <location>
        <begin position="27"/>
        <end position="91"/>
    </location>
</feature>